<evidence type="ECO:0000256" key="2">
    <source>
        <dbReference type="ARBA" id="ARBA00022475"/>
    </source>
</evidence>
<feature type="transmembrane region" description="Helical" evidence="6">
    <location>
        <begin position="231"/>
        <end position="255"/>
    </location>
</feature>
<comment type="caution">
    <text evidence="7">The sequence shown here is derived from an EMBL/GenBank/DDBJ whole genome shotgun (WGS) entry which is preliminary data.</text>
</comment>
<keyword evidence="5 6" id="KW-0472">Membrane</keyword>
<keyword evidence="4 6" id="KW-1133">Transmembrane helix</keyword>
<keyword evidence="8" id="KW-1185">Reference proteome</keyword>
<dbReference type="GO" id="GO:0005886">
    <property type="term" value="C:plasma membrane"/>
    <property type="evidence" value="ECO:0007669"/>
    <property type="project" value="UniProtKB-SubCell"/>
</dbReference>
<protein>
    <submittedName>
        <fullName evidence="7">ABC transporter permease</fullName>
    </submittedName>
</protein>
<sequence>MLISPEVLAAVARSSTPLLLLGAGGLICHRAGVFNVALEGLLLLGCFTAVAASACTGSAVLGAAAAAVAGAAAAGVFAFGTITRFGHPLILGSAVNLLVAGATTFALEAVFGVRGTYQSPDLARLPHWFSGAAAVPGIGPVLAALTPLGLLALAAVPLTHLMLHRTIAGTRLRGVGENPDAARSLGVRPDGYRFAALVLSGILGGLAGAELALGAVALFTENMSAGRGWIIVLALLLTAGRAGPLLLALACYAYTQALGFRLQTVGLPMQVSDAAPYLATLALMVWLGVRPRRVRGQNQDEQKRFSFGGRGG</sequence>
<dbReference type="AlphaFoldDB" id="A0A846XB13"/>
<evidence type="ECO:0000313" key="8">
    <source>
        <dbReference type="Proteomes" id="UP000565715"/>
    </source>
</evidence>
<dbReference type="InterPro" id="IPR001851">
    <property type="entry name" value="ABC_transp_permease"/>
</dbReference>
<dbReference type="PANTHER" id="PTHR43370:SF1">
    <property type="entry name" value="GUANOSINE ABC TRANSPORTER PERMEASE PROTEIN NUPQ"/>
    <property type="match status" value="1"/>
</dbReference>
<dbReference type="CDD" id="cd06580">
    <property type="entry name" value="TM_PBP1_transp_TpRbsC_like"/>
    <property type="match status" value="1"/>
</dbReference>
<reference evidence="7 8" key="1">
    <citation type="submission" date="2020-04" db="EMBL/GenBank/DDBJ databases">
        <title>MicrobeNet Type strains.</title>
        <authorList>
            <person name="Nicholson A.C."/>
        </authorList>
    </citation>
    <scope>NUCLEOTIDE SEQUENCE [LARGE SCALE GENOMIC DNA]</scope>
    <source>
        <strain evidence="7 8">DSM 45078</strain>
    </source>
</reference>
<evidence type="ECO:0000256" key="4">
    <source>
        <dbReference type="ARBA" id="ARBA00022989"/>
    </source>
</evidence>
<name>A0A846XB13_9NOCA</name>
<feature type="transmembrane region" description="Helical" evidence="6">
    <location>
        <begin position="7"/>
        <end position="27"/>
    </location>
</feature>
<gene>
    <name evidence="7" type="ORF">HGA13_10405</name>
</gene>
<feature type="transmembrane region" description="Helical" evidence="6">
    <location>
        <begin position="59"/>
        <end position="83"/>
    </location>
</feature>
<feature type="transmembrane region" description="Helical" evidence="6">
    <location>
        <begin position="194"/>
        <end position="219"/>
    </location>
</feature>
<comment type="subcellular location">
    <subcellularLocation>
        <location evidence="1">Cell membrane</location>
        <topology evidence="1">Multi-pass membrane protein</topology>
    </subcellularLocation>
</comment>
<dbReference type="Proteomes" id="UP000565715">
    <property type="component" value="Unassembled WGS sequence"/>
</dbReference>
<evidence type="ECO:0000256" key="6">
    <source>
        <dbReference type="SAM" id="Phobius"/>
    </source>
</evidence>
<evidence type="ECO:0000256" key="5">
    <source>
        <dbReference type="ARBA" id="ARBA00023136"/>
    </source>
</evidence>
<feature type="transmembrane region" description="Helical" evidence="6">
    <location>
        <begin position="33"/>
        <end position="52"/>
    </location>
</feature>
<proteinExistence type="predicted"/>
<evidence type="ECO:0000256" key="3">
    <source>
        <dbReference type="ARBA" id="ARBA00022692"/>
    </source>
</evidence>
<feature type="transmembrane region" description="Helical" evidence="6">
    <location>
        <begin position="89"/>
        <end position="111"/>
    </location>
</feature>
<keyword evidence="2" id="KW-1003">Cell membrane</keyword>
<accession>A0A846XB13</accession>
<dbReference type="EMBL" id="JAAXOO010000002">
    <property type="protein sequence ID" value="NKY33481.1"/>
    <property type="molecule type" value="Genomic_DNA"/>
</dbReference>
<evidence type="ECO:0000313" key="7">
    <source>
        <dbReference type="EMBL" id="NKY33481.1"/>
    </source>
</evidence>
<organism evidence="7 8">
    <name type="scientific">Nocardia speluncae</name>
    <dbReference type="NCBI Taxonomy" id="419477"/>
    <lineage>
        <taxon>Bacteria</taxon>
        <taxon>Bacillati</taxon>
        <taxon>Actinomycetota</taxon>
        <taxon>Actinomycetes</taxon>
        <taxon>Mycobacteriales</taxon>
        <taxon>Nocardiaceae</taxon>
        <taxon>Nocardia</taxon>
    </lineage>
</organism>
<dbReference type="GO" id="GO:0022857">
    <property type="term" value="F:transmembrane transporter activity"/>
    <property type="evidence" value="ECO:0007669"/>
    <property type="project" value="InterPro"/>
</dbReference>
<keyword evidence="3 6" id="KW-0812">Transmembrane</keyword>
<evidence type="ECO:0000256" key="1">
    <source>
        <dbReference type="ARBA" id="ARBA00004651"/>
    </source>
</evidence>
<dbReference type="Pfam" id="PF02653">
    <property type="entry name" value="BPD_transp_2"/>
    <property type="match status" value="1"/>
</dbReference>
<feature type="transmembrane region" description="Helical" evidence="6">
    <location>
        <begin position="132"/>
        <end position="156"/>
    </location>
</feature>
<dbReference type="PANTHER" id="PTHR43370">
    <property type="entry name" value="SUGAR ABC TRANSPORTER INTEGRAL MEMBRANE PROTEIN-RELATED"/>
    <property type="match status" value="1"/>
</dbReference>